<reference evidence="1 2" key="1">
    <citation type="journal article" date="2014" name="Nature">
        <title>An environmental bacterial taxon with a large and distinct metabolic repertoire.</title>
        <authorList>
            <person name="Wilson M.C."/>
            <person name="Mori T."/>
            <person name="Ruckert C."/>
            <person name="Uria A.R."/>
            <person name="Helf M.J."/>
            <person name="Takada K."/>
            <person name="Gernert C."/>
            <person name="Steffens U.A."/>
            <person name="Heycke N."/>
            <person name="Schmitt S."/>
            <person name="Rinke C."/>
            <person name="Helfrich E.J."/>
            <person name="Brachmann A.O."/>
            <person name="Gurgui C."/>
            <person name="Wakimoto T."/>
            <person name="Kracht M."/>
            <person name="Crusemann M."/>
            <person name="Hentschel U."/>
            <person name="Abe I."/>
            <person name="Matsunaga S."/>
            <person name="Kalinowski J."/>
            <person name="Takeyama H."/>
            <person name="Piel J."/>
        </authorList>
    </citation>
    <scope>NUCLEOTIDE SEQUENCE [LARGE SCALE GENOMIC DNA]</scope>
    <source>
        <strain evidence="2">TSY1</strain>
    </source>
</reference>
<protein>
    <submittedName>
        <fullName evidence="1">Uncharacterized protein</fullName>
    </submittedName>
</protein>
<dbReference type="HOGENOM" id="CLU_3408959_0_0_7"/>
<sequence length="29" mass="3146">MTRPVDIGNELGISKGDASKLKKQIESDD</sequence>
<keyword evidence="2" id="KW-1185">Reference proteome</keyword>
<accession>W4L540</accession>
<evidence type="ECO:0000313" key="2">
    <source>
        <dbReference type="Proteomes" id="UP000019141"/>
    </source>
</evidence>
<comment type="caution">
    <text evidence="1">The sequence shown here is derived from an EMBL/GenBank/DDBJ whole genome shotgun (WGS) entry which is preliminary data.</text>
</comment>
<name>W4L540_ENTF1</name>
<organism evidence="1 2">
    <name type="scientific">Entotheonella factor</name>
    <dbReference type="NCBI Taxonomy" id="1429438"/>
    <lineage>
        <taxon>Bacteria</taxon>
        <taxon>Pseudomonadati</taxon>
        <taxon>Nitrospinota/Tectimicrobiota group</taxon>
        <taxon>Candidatus Tectimicrobiota</taxon>
        <taxon>Candidatus Entotheonellia</taxon>
        <taxon>Candidatus Entotheonellales</taxon>
        <taxon>Candidatus Entotheonellaceae</taxon>
        <taxon>Candidatus Entotheonella</taxon>
    </lineage>
</organism>
<gene>
    <name evidence="1" type="ORF">ETSY1_41180</name>
</gene>
<dbReference type="Proteomes" id="UP000019141">
    <property type="component" value="Unassembled WGS sequence"/>
</dbReference>
<dbReference type="EMBL" id="AZHW01001330">
    <property type="protein sequence ID" value="ETW93004.1"/>
    <property type="molecule type" value="Genomic_DNA"/>
</dbReference>
<proteinExistence type="predicted"/>
<dbReference type="AlphaFoldDB" id="W4L540"/>
<evidence type="ECO:0000313" key="1">
    <source>
        <dbReference type="EMBL" id="ETW93004.1"/>
    </source>
</evidence>